<evidence type="ECO:0000256" key="3">
    <source>
        <dbReference type="ARBA" id="ARBA00010042"/>
    </source>
</evidence>
<evidence type="ECO:0000313" key="11">
    <source>
        <dbReference type="Proteomes" id="UP000243723"/>
    </source>
</evidence>
<feature type="compositionally biased region" description="Polar residues" evidence="8">
    <location>
        <begin position="563"/>
        <end position="578"/>
    </location>
</feature>
<feature type="compositionally biased region" description="Low complexity" evidence="8">
    <location>
        <begin position="481"/>
        <end position="493"/>
    </location>
</feature>
<accession>A0A2P7ZYU8</accession>
<feature type="region of interest" description="Disordered" evidence="8">
    <location>
        <begin position="1010"/>
        <end position="1096"/>
    </location>
</feature>
<evidence type="ECO:0000256" key="6">
    <source>
        <dbReference type="ARBA" id="ARBA00023212"/>
    </source>
</evidence>
<evidence type="ECO:0000256" key="4">
    <source>
        <dbReference type="ARBA" id="ARBA00022490"/>
    </source>
</evidence>
<dbReference type="OrthoDB" id="6123at2759"/>
<feature type="compositionally biased region" description="Basic and acidic residues" evidence="8">
    <location>
        <begin position="582"/>
        <end position="663"/>
    </location>
</feature>
<dbReference type="AlphaFoldDB" id="A0A2P7ZYU8"/>
<feature type="region of interest" description="Disordered" evidence="8">
    <location>
        <begin position="242"/>
        <end position="446"/>
    </location>
</feature>
<evidence type="ECO:0000256" key="2">
    <source>
        <dbReference type="ARBA" id="ARBA00004186"/>
    </source>
</evidence>
<dbReference type="PANTHER" id="PTHR13142:SF1">
    <property type="entry name" value="INNER CENTROMERE PROTEIN"/>
    <property type="match status" value="1"/>
</dbReference>
<protein>
    <submittedName>
        <fullName evidence="10">Inner centromere protein-related protein pic1</fullName>
    </submittedName>
</protein>
<feature type="region of interest" description="Disordered" evidence="8">
    <location>
        <begin position="66"/>
        <end position="103"/>
    </location>
</feature>
<dbReference type="STRING" id="40998.A0A2P7ZYU8"/>
<evidence type="ECO:0000256" key="1">
    <source>
        <dbReference type="ARBA" id="ARBA00004123"/>
    </source>
</evidence>
<dbReference type="Pfam" id="PF03941">
    <property type="entry name" value="INCENP_ARK-bind"/>
    <property type="match status" value="1"/>
</dbReference>
<keyword evidence="5" id="KW-0159">Chromosome partition</keyword>
<keyword evidence="4" id="KW-0963">Cytoplasm</keyword>
<dbReference type="GO" id="GO:0005819">
    <property type="term" value="C:spindle"/>
    <property type="evidence" value="ECO:0007669"/>
    <property type="project" value="UniProtKB-SubCell"/>
</dbReference>
<feature type="compositionally biased region" description="Polar residues" evidence="8">
    <location>
        <begin position="711"/>
        <end position="731"/>
    </location>
</feature>
<feature type="region of interest" description="Disordered" evidence="8">
    <location>
        <begin position="121"/>
        <end position="230"/>
    </location>
</feature>
<dbReference type="PANTHER" id="PTHR13142">
    <property type="entry name" value="INNER CENTROMERE PROTEIN"/>
    <property type="match status" value="1"/>
</dbReference>
<feature type="compositionally biased region" description="Low complexity" evidence="8">
    <location>
        <begin position="691"/>
        <end position="707"/>
    </location>
</feature>
<organism evidence="10 11">
    <name type="scientific">Elsinoe australis</name>
    <dbReference type="NCBI Taxonomy" id="40998"/>
    <lineage>
        <taxon>Eukaryota</taxon>
        <taxon>Fungi</taxon>
        <taxon>Dikarya</taxon>
        <taxon>Ascomycota</taxon>
        <taxon>Pezizomycotina</taxon>
        <taxon>Dothideomycetes</taxon>
        <taxon>Dothideomycetidae</taxon>
        <taxon>Myriangiales</taxon>
        <taxon>Elsinoaceae</taxon>
        <taxon>Elsinoe</taxon>
    </lineage>
</organism>
<evidence type="ECO:0000259" key="9">
    <source>
        <dbReference type="Pfam" id="PF03941"/>
    </source>
</evidence>
<feature type="compositionally biased region" description="Acidic residues" evidence="8">
    <location>
        <begin position="217"/>
        <end position="226"/>
    </location>
</feature>
<keyword evidence="7" id="KW-0539">Nucleus</keyword>
<gene>
    <name evidence="10" type="ORF">B9Z65_8947</name>
</gene>
<dbReference type="GO" id="GO:0005634">
    <property type="term" value="C:nucleus"/>
    <property type="evidence" value="ECO:0007669"/>
    <property type="project" value="UniProtKB-SubCell"/>
</dbReference>
<feature type="compositionally biased region" description="Polar residues" evidence="8">
    <location>
        <begin position="1049"/>
        <end position="1059"/>
    </location>
</feature>
<feature type="compositionally biased region" description="Basic and acidic residues" evidence="8">
    <location>
        <begin position="1140"/>
        <end position="1152"/>
    </location>
</feature>
<feature type="compositionally biased region" description="Basic residues" evidence="8">
    <location>
        <begin position="70"/>
        <end position="81"/>
    </location>
</feature>
<comment type="caution">
    <text evidence="10">The sequence shown here is derived from an EMBL/GenBank/DDBJ whole genome shotgun (WGS) entry which is preliminary data.</text>
</comment>
<feature type="domain" description="Inner centromere protein ARK-binding" evidence="9">
    <location>
        <begin position="1070"/>
        <end position="1133"/>
    </location>
</feature>
<evidence type="ECO:0000313" key="10">
    <source>
        <dbReference type="EMBL" id="PSK53392.1"/>
    </source>
</evidence>
<feature type="compositionally biased region" description="Polar residues" evidence="8">
    <location>
        <begin position="1019"/>
        <end position="1038"/>
    </location>
</feature>
<feature type="region of interest" description="Disordered" evidence="8">
    <location>
        <begin position="1"/>
        <end position="25"/>
    </location>
</feature>
<sequence>MAAARARSQHGIGSSQWMKEEREHTNKLVEQEVEEFSYAARNELEWLNEHMSDIFNQQQMNLTDVFKTPGKLRGKTPRTARKKDPQRAPLTDLFAPNPQSVLSPAQRTPFYQKVSKIAVAKENDEEQARPASPQRSPVRVGKENTDSGYHGMTEDELETDASRAAQARKANLQPYPSLPRVPASHSLLAVEPRTTEESFVSAKEGPENDNPIVEQEAHDEPEDDDNATVADDTLHVAREAMNAHIDGDREDALEISIHEDEPDHTQDTGRPDSASDVSSPEQPLVRKSSLNFASLPPRETLTGKRSMGIRNSQMQQARTSHILADDADVNMADTEDDKVETAVEEDAAVHNKTSTQRLHDRINMLGQTREPRASKSIPATYPTLPPVPLKGDDVGAPEGLDDDDEWIAPIGDRTSSNSNMEAEAAKAVPASEEVDASPGPKGIYGHQKSISTANILSPTKDAMPHASLHQKASSISVPNMSATTQATTPTSSPRRFPEGPLSASKARFYSVLKSAKGMFASSAGVSAQAKAEGLSTAPSKESLVEQASTMPKIPGGFEDDTASLKTTYTNGTASSRFFSPNKEARKTRSSTENERKKGKQVKEEQKAVDDLDKIREKERKKAAQQKQERERADQERLAQQEKERAEAAACEEEQKAALEREQADQAEQQAQTNAGKTMGPPGKLKAPGRLVKPARQAPPQAAKPVPVNIRVASQAQRFGSAQPSASSNSLLEPTPPPTSRPASAAGRPGVTRAGSAAPANARVKALEAAARKKELEEKAAARKAEQKKELERKRAAKLEDERRAEQERKAEEQRKAQEARAAAQRQAEQRKMEQQRREAAAAAAKAKVEAEMAEALEKERARAAQAHPRADLPGTMRQLSKQTIDVQPKGAKRPLGKDAEENTRTSTLNRGGPSYQQQDAKRRRTEDEQDIEMHERHSVMAPPKRPSNMRKETQGSKFPHGYAHAPPPAAHHAQNIYKASMSAQPVHQPLKPGMHPNETIKLSTARIPFAENVNPPDTAPQQPTYQNAKTPTASNHTFKTPARPAPHTLASNKTRSSPAYPNGDAIALPEINTDSEDESDSDTSPATKNATAAFRAPSWVASPALKELLTQQQLVDPESVFGPIAQLNMDEVFKGGNSKNQERMRRYRERGESAMWVESGDQVTSAEKRRDREARERVVREGGWRFGGDL</sequence>
<name>A0A2P7ZYU8_9PEZI</name>
<keyword evidence="6" id="KW-0206">Cytoskeleton</keyword>
<comment type="similarity">
    <text evidence="3">Belongs to the INCENP family.</text>
</comment>
<evidence type="ECO:0000256" key="7">
    <source>
        <dbReference type="ARBA" id="ARBA00023242"/>
    </source>
</evidence>
<feature type="compositionally biased region" description="Polar residues" evidence="8">
    <location>
        <begin position="904"/>
        <end position="918"/>
    </location>
</feature>
<feature type="compositionally biased region" description="Basic and acidic residues" evidence="8">
    <location>
        <begin position="769"/>
        <end position="818"/>
    </location>
</feature>
<keyword evidence="11" id="KW-1185">Reference proteome</keyword>
<comment type="subcellular location">
    <subcellularLocation>
        <location evidence="2">Cytoplasm</location>
        <location evidence="2">Cytoskeleton</location>
        <location evidence="2">Spindle</location>
    </subcellularLocation>
    <subcellularLocation>
        <location evidence="1">Nucleus</location>
    </subcellularLocation>
</comment>
<feature type="region of interest" description="Disordered" evidence="8">
    <location>
        <begin position="459"/>
        <end position="501"/>
    </location>
</feature>
<feature type="compositionally biased region" description="Polar residues" evidence="8">
    <location>
        <begin position="470"/>
        <end position="480"/>
    </location>
</feature>
<feature type="region of interest" description="Disordered" evidence="8">
    <location>
        <begin position="521"/>
        <end position="972"/>
    </location>
</feature>
<proteinExistence type="inferred from homology"/>
<dbReference type="GO" id="GO:0007059">
    <property type="term" value="P:chromosome segregation"/>
    <property type="evidence" value="ECO:0007669"/>
    <property type="project" value="UniProtKB-KW"/>
</dbReference>
<evidence type="ECO:0000256" key="8">
    <source>
        <dbReference type="SAM" id="MobiDB-lite"/>
    </source>
</evidence>
<dbReference type="Proteomes" id="UP000243723">
    <property type="component" value="Unassembled WGS sequence"/>
</dbReference>
<evidence type="ECO:0000256" key="5">
    <source>
        <dbReference type="ARBA" id="ARBA00022829"/>
    </source>
</evidence>
<dbReference type="InterPro" id="IPR005635">
    <property type="entry name" value="Inner_centromere_prot_ARK-bd"/>
</dbReference>
<feature type="region of interest" description="Disordered" evidence="8">
    <location>
        <begin position="1132"/>
        <end position="1152"/>
    </location>
</feature>
<reference evidence="10 11" key="1">
    <citation type="submission" date="2017-05" db="EMBL/GenBank/DDBJ databases">
        <title>Draft genome sequence of Elsinoe australis.</title>
        <authorList>
            <person name="Cheng Q."/>
        </authorList>
    </citation>
    <scope>NUCLEOTIDE SEQUENCE [LARGE SCALE GENOMIC DNA]</scope>
    <source>
        <strain evidence="10 11">NL1</strain>
    </source>
</reference>
<feature type="compositionally biased region" description="Acidic residues" evidence="8">
    <location>
        <begin position="325"/>
        <end position="346"/>
    </location>
</feature>
<feature type="compositionally biased region" description="Polar residues" evidence="8">
    <location>
        <begin position="309"/>
        <end position="319"/>
    </location>
</feature>
<feature type="compositionally biased region" description="Basic and acidic residues" evidence="8">
    <location>
        <begin position="846"/>
        <end position="862"/>
    </location>
</feature>
<feature type="compositionally biased region" description="Basic and acidic residues" evidence="8">
    <location>
        <begin position="245"/>
        <end position="270"/>
    </location>
</feature>
<dbReference type="EMBL" id="NHZQ01000095">
    <property type="protein sequence ID" value="PSK53392.1"/>
    <property type="molecule type" value="Genomic_DNA"/>
</dbReference>
<feature type="compositionally biased region" description="Basic and acidic residues" evidence="8">
    <location>
        <begin position="827"/>
        <end position="839"/>
    </location>
</feature>